<organism evidence="11">
    <name type="scientific">Influenza B virus</name>
    <name type="common">B/Nicaragua/6854_04/2012</name>
    <dbReference type="NCBI Taxonomy" id="2056374"/>
    <lineage>
        <taxon>Viruses</taxon>
        <taxon>Riboviria</taxon>
        <taxon>Orthornavirae</taxon>
        <taxon>Negarnaviricota</taxon>
        <taxon>Polyploviricotina</taxon>
        <taxon>Insthoviricetes</taxon>
        <taxon>Articulavirales</taxon>
        <taxon>Orthomyxoviridae</taxon>
        <taxon>Betainfluenzavirus</taxon>
        <taxon>Betainfluenzavirus influenzae</taxon>
        <taxon>Influenza B virus</taxon>
    </lineage>
</organism>
<evidence type="ECO:0000256" key="6">
    <source>
        <dbReference type="ARBA" id="ARBA00022844"/>
    </source>
</evidence>
<name>A0A2I6J6F6_9INFB</name>
<evidence type="ECO:0000256" key="8">
    <source>
        <dbReference type="ARBA" id="ARBA00023086"/>
    </source>
</evidence>
<dbReference type="GO" id="GO:0005198">
    <property type="term" value="F:structural molecule activity"/>
    <property type="evidence" value="ECO:0007669"/>
    <property type="project" value="InterPro"/>
</dbReference>
<dbReference type="GO" id="GO:0003723">
    <property type="term" value="F:RNA binding"/>
    <property type="evidence" value="ECO:0007669"/>
    <property type="project" value="UniProtKB-KW"/>
</dbReference>
<gene>
    <name evidence="11" type="primary">NP</name>
</gene>
<evidence type="ECO:0000256" key="5">
    <source>
        <dbReference type="ARBA" id="ARBA00022581"/>
    </source>
</evidence>
<dbReference type="EMBL" id="CY263852">
    <property type="protein sequence ID" value="AUL82328.1"/>
    <property type="molecule type" value="Viral_cRNA"/>
</dbReference>
<feature type="non-terminal residue" evidence="11">
    <location>
        <position position="1"/>
    </location>
</feature>
<dbReference type="GO" id="GO:0019029">
    <property type="term" value="C:helical viral capsid"/>
    <property type="evidence" value="ECO:0007669"/>
    <property type="project" value="UniProtKB-KW"/>
</dbReference>
<dbReference type="GO" id="GO:1990904">
    <property type="term" value="C:ribonucleoprotein complex"/>
    <property type="evidence" value="ECO:0007669"/>
    <property type="project" value="UniProtKB-KW"/>
</dbReference>
<keyword evidence="10" id="KW-1160">Virus entry into host cell</keyword>
<evidence type="ECO:0000256" key="10">
    <source>
        <dbReference type="ARBA" id="ARBA00023296"/>
    </source>
</evidence>
<keyword evidence="7" id="KW-0694">RNA-binding</keyword>
<evidence type="ECO:0000313" key="11">
    <source>
        <dbReference type="EMBL" id="AUL82328.1"/>
    </source>
</evidence>
<sequence length="155" mass="17042">TEFKPRSALKCKGFHVPAKEQVEGMGAALMSIKLQFWAPMTRSGGNEVGGDGGSGQISCSPVFAVERPIALSKQAVRRMLSMNIEGRDADVKGNLLKMMNDSMAKKTSGNAFIGKKMFQISDKNKTNPIEIPIKQTIPNFFFGRDTAEDYDDLDY</sequence>
<protein>
    <submittedName>
        <fullName evidence="11">Nucleoprotein</fullName>
    </submittedName>
</protein>
<keyword evidence="6" id="KW-0946">Virion</keyword>
<evidence type="ECO:0000256" key="9">
    <source>
        <dbReference type="ARBA" id="ARBA00023274"/>
    </source>
</evidence>
<accession>A0A2I6J6F6</accession>
<evidence type="ECO:0000256" key="2">
    <source>
        <dbReference type="ARBA" id="ARBA00022524"/>
    </source>
</evidence>
<keyword evidence="5" id="KW-0945">Host-virus interaction</keyword>
<dbReference type="InterPro" id="IPR002141">
    <property type="entry name" value="Flu_NP"/>
</dbReference>
<reference evidence="11" key="2">
    <citation type="submission" date="2018-01" db="EMBL/GenBank/DDBJ databases">
        <authorList>
            <consortium name="The NIAID Influenza Genome Sequencing Consortium"/>
        </authorList>
    </citation>
    <scope>NUCLEOTIDE SEQUENCE</scope>
    <source>
        <strain evidence="11">B/Nicaragua/6854_04/2012</strain>
    </source>
</reference>
<dbReference type="GO" id="GO:0019013">
    <property type="term" value="C:viral nucleocapsid"/>
    <property type="evidence" value="ECO:0007669"/>
    <property type="project" value="UniProtKB-KW"/>
</dbReference>
<keyword evidence="8 11" id="KW-0543">Viral nucleoprotein</keyword>
<dbReference type="GO" id="GO:0043657">
    <property type="term" value="C:host cell"/>
    <property type="evidence" value="ECO:0007669"/>
    <property type="project" value="GOC"/>
</dbReference>
<dbReference type="SUPFAM" id="SSF161003">
    <property type="entry name" value="flu NP-like"/>
    <property type="match status" value="1"/>
</dbReference>
<keyword evidence="3" id="KW-0167">Capsid protein</keyword>
<dbReference type="GO" id="GO:0046718">
    <property type="term" value="P:symbiont entry into host cell"/>
    <property type="evidence" value="ECO:0007669"/>
    <property type="project" value="UniProtKB-KW"/>
</dbReference>
<keyword evidence="1" id="KW-1139">Helical capsid protein</keyword>
<keyword evidence="4" id="KW-1048">Host nucleus</keyword>
<evidence type="ECO:0000256" key="4">
    <source>
        <dbReference type="ARBA" id="ARBA00022562"/>
    </source>
</evidence>
<proteinExistence type="predicted"/>
<dbReference type="GO" id="GO:0075732">
    <property type="term" value="P:viral penetration into host nucleus"/>
    <property type="evidence" value="ECO:0007669"/>
    <property type="project" value="UniProtKB-KW"/>
</dbReference>
<keyword evidence="2" id="KW-1163">Viral penetration into host nucleus</keyword>
<evidence type="ECO:0000256" key="7">
    <source>
        <dbReference type="ARBA" id="ARBA00022884"/>
    </source>
</evidence>
<dbReference type="Pfam" id="PF00506">
    <property type="entry name" value="Flu_NP"/>
    <property type="match status" value="1"/>
</dbReference>
<evidence type="ECO:0000256" key="1">
    <source>
        <dbReference type="ARBA" id="ARBA00022497"/>
    </source>
</evidence>
<reference evidence="11" key="1">
    <citation type="submission" date="2018-01" db="EMBL/GenBank/DDBJ databases">
        <title>The NIAID Influenza Genome Sequencing Project.</title>
        <authorList>
            <person name="Tan G."/>
            <person name="Pickett B."/>
            <person name="Fedorova N."/>
            <person name="Amedeo P."/>
            <person name="Isom R."/>
            <person name="Hu L."/>
            <person name="Christensen J."/>
            <person name="Novotny M."/>
            <person name="Durbin A."/>
            <person name="Rocchi I."/>
            <person name="Williams T."/>
            <person name="Griesemer S."/>
            <person name="Popowich M."/>
            <person name="Bao Y."/>
            <person name="Sanders R."/>
            <person name="Zhdanov S."/>
            <person name="Kiryutin B."/>
            <person name="Lipman D.J."/>
            <person name="Tatusova T."/>
            <person name="Hatcher E."/>
            <person name="StGeorge K."/>
        </authorList>
    </citation>
    <scope>NUCLEOTIDE SEQUENCE</scope>
    <source>
        <strain evidence="11">B/Nicaragua/6854_04/2012</strain>
    </source>
</reference>
<keyword evidence="9" id="KW-0687">Ribonucleoprotein</keyword>
<evidence type="ECO:0000256" key="3">
    <source>
        <dbReference type="ARBA" id="ARBA00022561"/>
    </source>
</evidence>